<sequence length="228" mass="25081">MQDKNLIRLRRWIATSDMTRGARLPAERALSSTLGLSRAELRNALLVLEAEGVLERHVGRGTFLAKSPNAARNGRGMEATIATLSETTAPIDAMDARLALEPELTRLAAVNASPKQLRDLRRLSDDMRAAPTWAAYETLDHDFHAAIAAGSGNALLQTLSEILNGVRQVVVWRRLAPSQQRPEPEYHSFDEHDEIVAALESRDGVAAAKAMTRHLKSTRNALMETSED</sequence>
<evidence type="ECO:0000256" key="2">
    <source>
        <dbReference type="ARBA" id="ARBA00023125"/>
    </source>
</evidence>
<name>A0A8F6Y941_9RHOB</name>
<gene>
    <name evidence="5" type="ORF">KYE46_09550</name>
</gene>
<dbReference type="RefSeq" id="WP_219000395.1">
    <property type="nucleotide sequence ID" value="NZ_CP079194.1"/>
</dbReference>
<dbReference type="CDD" id="cd07377">
    <property type="entry name" value="WHTH_GntR"/>
    <property type="match status" value="1"/>
</dbReference>
<keyword evidence="1" id="KW-0805">Transcription regulation</keyword>
<dbReference type="Pfam" id="PF07729">
    <property type="entry name" value="FCD"/>
    <property type="match status" value="1"/>
</dbReference>
<dbReference type="GO" id="GO:0003677">
    <property type="term" value="F:DNA binding"/>
    <property type="evidence" value="ECO:0007669"/>
    <property type="project" value="UniProtKB-KW"/>
</dbReference>
<evidence type="ECO:0000256" key="1">
    <source>
        <dbReference type="ARBA" id="ARBA00023015"/>
    </source>
</evidence>
<accession>A0A8F6Y941</accession>
<dbReference type="Proteomes" id="UP000825009">
    <property type="component" value="Chromosome"/>
</dbReference>
<dbReference type="SMART" id="SM00895">
    <property type="entry name" value="FCD"/>
    <property type="match status" value="1"/>
</dbReference>
<keyword evidence="2" id="KW-0238">DNA-binding</keyword>
<evidence type="ECO:0000259" key="4">
    <source>
        <dbReference type="PROSITE" id="PS50949"/>
    </source>
</evidence>
<evidence type="ECO:0000313" key="6">
    <source>
        <dbReference type="Proteomes" id="UP000825009"/>
    </source>
</evidence>
<proteinExistence type="predicted"/>
<dbReference type="InterPro" id="IPR011711">
    <property type="entry name" value="GntR_C"/>
</dbReference>
<dbReference type="EMBL" id="CP079194">
    <property type="protein sequence ID" value="QXT38198.1"/>
    <property type="molecule type" value="Genomic_DNA"/>
</dbReference>
<dbReference type="Pfam" id="PF00392">
    <property type="entry name" value="GntR"/>
    <property type="match status" value="1"/>
</dbReference>
<keyword evidence="6" id="KW-1185">Reference proteome</keyword>
<feature type="domain" description="HTH gntR-type" evidence="4">
    <location>
        <begin position="1"/>
        <end position="67"/>
    </location>
</feature>
<dbReference type="KEGG" id="gce:KYE46_09550"/>
<dbReference type="AlphaFoldDB" id="A0A8F6Y941"/>
<evidence type="ECO:0000256" key="3">
    <source>
        <dbReference type="ARBA" id="ARBA00023163"/>
    </source>
</evidence>
<reference evidence="5 6" key="1">
    <citation type="submission" date="2021-07" db="EMBL/GenBank/DDBJ databases">
        <title>A novel Jannaschia species isolated from marine dinoflagellate Ceratoperidinium margalefii.</title>
        <authorList>
            <person name="Jiang Y."/>
            <person name="Li Z."/>
        </authorList>
    </citation>
    <scope>NUCLEOTIDE SEQUENCE [LARGE SCALE GENOMIC DNA]</scope>
    <source>
        <strain evidence="5 6">J12C1-MA-4</strain>
    </source>
</reference>
<dbReference type="PANTHER" id="PTHR43537:SF5">
    <property type="entry name" value="UXU OPERON TRANSCRIPTIONAL REGULATOR"/>
    <property type="match status" value="1"/>
</dbReference>
<evidence type="ECO:0000313" key="5">
    <source>
        <dbReference type="EMBL" id="QXT38198.1"/>
    </source>
</evidence>
<dbReference type="GO" id="GO:0003700">
    <property type="term" value="F:DNA-binding transcription factor activity"/>
    <property type="evidence" value="ECO:0007669"/>
    <property type="project" value="InterPro"/>
</dbReference>
<dbReference type="PROSITE" id="PS50949">
    <property type="entry name" value="HTH_GNTR"/>
    <property type="match status" value="1"/>
</dbReference>
<dbReference type="InterPro" id="IPR000524">
    <property type="entry name" value="Tscrpt_reg_HTH_GntR"/>
</dbReference>
<organism evidence="5 6">
    <name type="scientific">Gymnodinialimonas ceratoperidinii</name>
    <dbReference type="NCBI Taxonomy" id="2856823"/>
    <lineage>
        <taxon>Bacteria</taxon>
        <taxon>Pseudomonadati</taxon>
        <taxon>Pseudomonadota</taxon>
        <taxon>Alphaproteobacteria</taxon>
        <taxon>Rhodobacterales</taxon>
        <taxon>Paracoccaceae</taxon>
        <taxon>Gymnodinialimonas</taxon>
    </lineage>
</organism>
<dbReference type="PANTHER" id="PTHR43537">
    <property type="entry name" value="TRANSCRIPTIONAL REGULATOR, GNTR FAMILY"/>
    <property type="match status" value="1"/>
</dbReference>
<dbReference type="SMART" id="SM00345">
    <property type="entry name" value="HTH_GNTR"/>
    <property type="match status" value="1"/>
</dbReference>
<keyword evidence="3" id="KW-0804">Transcription</keyword>
<protein>
    <submittedName>
        <fullName evidence="5">FCD domain-containing protein</fullName>
    </submittedName>
</protein>